<dbReference type="AlphaFoldDB" id="A0A0F9CQY6"/>
<reference evidence="1" key="1">
    <citation type="journal article" date="2015" name="Nature">
        <title>Complex archaea that bridge the gap between prokaryotes and eukaryotes.</title>
        <authorList>
            <person name="Spang A."/>
            <person name="Saw J.H."/>
            <person name="Jorgensen S.L."/>
            <person name="Zaremba-Niedzwiedzka K."/>
            <person name="Martijn J."/>
            <person name="Lind A.E."/>
            <person name="van Eijk R."/>
            <person name="Schleper C."/>
            <person name="Guy L."/>
            <person name="Ettema T.J."/>
        </authorList>
    </citation>
    <scope>NUCLEOTIDE SEQUENCE</scope>
</reference>
<feature type="non-terminal residue" evidence="1">
    <location>
        <position position="1"/>
    </location>
</feature>
<evidence type="ECO:0000313" key="1">
    <source>
        <dbReference type="EMBL" id="KKL08086.1"/>
    </source>
</evidence>
<accession>A0A0F9CQY6</accession>
<comment type="caution">
    <text evidence="1">The sequence shown here is derived from an EMBL/GenBank/DDBJ whole genome shotgun (WGS) entry which is preliminary data.</text>
</comment>
<protein>
    <submittedName>
        <fullName evidence="1">Uncharacterized protein</fullName>
    </submittedName>
</protein>
<proteinExistence type="predicted"/>
<sequence length="181" mass="19357">RHSALGTLANQTTIAAYLDTEIAAILEDTGELQTDWADGGRLDLLLDAIDLSSITVSPIAGTIAARFTSPLITLIQYEAISYGPWIITDTDGNAVDLSGLTLALVVYDLVDDADEVWRLTSGASEITVSGAGNNQVTLTDDDTHTQNDGRWRYTLWDTGNKRPLQRGILAIERSAGPTAPA</sequence>
<dbReference type="EMBL" id="LAZR01043021">
    <property type="protein sequence ID" value="KKL08086.1"/>
    <property type="molecule type" value="Genomic_DNA"/>
</dbReference>
<name>A0A0F9CQY6_9ZZZZ</name>
<gene>
    <name evidence="1" type="ORF">LCGC14_2579360</name>
</gene>
<organism evidence="1">
    <name type="scientific">marine sediment metagenome</name>
    <dbReference type="NCBI Taxonomy" id="412755"/>
    <lineage>
        <taxon>unclassified sequences</taxon>
        <taxon>metagenomes</taxon>
        <taxon>ecological metagenomes</taxon>
    </lineage>
</organism>